<dbReference type="Proteomes" id="UP001596163">
    <property type="component" value="Unassembled WGS sequence"/>
</dbReference>
<name>A0ABW0BV11_9BACT</name>
<organism evidence="1 2">
    <name type="scientific">Algoriphagus aquatilis</name>
    <dbReference type="NCBI Taxonomy" id="490186"/>
    <lineage>
        <taxon>Bacteria</taxon>
        <taxon>Pseudomonadati</taxon>
        <taxon>Bacteroidota</taxon>
        <taxon>Cytophagia</taxon>
        <taxon>Cytophagales</taxon>
        <taxon>Cyclobacteriaceae</taxon>
        <taxon>Algoriphagus</taxon>
    </lineage>
</organism>
<proteinExistence type="predicted"/>
<dbReference type="Pfam" id="PF14114">
    <property type="entry name" value="DUF4286"/>
    <property type="match status" value="1"/>
</dbReference>
<sequence>MILYNITTNVTADIEEDFITWMKSIHIPEVMETGIFLDHKFYKLLHDSEDGSVNYSIQFFTESMEKMMEYEKTHATALRIKTKERYQDKAVSFRSLLETV</sequence>
<evidence type="ECO:0000313" key="2">
    <source>
        <dbReference type="Proteomes" id="UP001596163"/>
    </source>
</evidence>
<evidence type="ECO:0000313" key="1">
    <source>
        <dbReference type="EMBL" id="MFC5191723.1"/>
    </source>
</evidence>
<comment type="caution">
    <text evidence="1">The sequence shown here is derived from an EMBL/GenBank/DDBJ whole genome shotgun (WGS) entry which is preliminary data.</text>
</comment>
<gene>
    <name evidence="1" type="ORF">ACFPIK_08080</name>
</gene>
<dbReference type="EMBL" id="JBHSKS010000004">
    <property type="protein sequence ID" value="MFC5191723.1"/>
    <property type="molecule type" value="Genomic_DNA"/>
</dbReference>
<accession>A0ABW0BV11</accession>
<protein>
    <submittedName>
        <fullName evidence="1">DUF4286 family protein</fullName>
    </submittedName>
</protein>
<reference evidence="2" key="1">
    <citation type="journal article" date="2019" name="Int. J. Syst. Evol. Microbiol.">
        <title>The Global Catalogue of Microorganisms (GCM) 10K type strain sequencing project: providing services to taxonomists for standard genome sequencing and annotation.</title>
        <authorList>
            <consortium name="The Broad Institute Genomics Platform"/>
            <consortium name="The Broad Institute Genome Sequencing Center for Infectious Disease"/>
            <person name="Wu L."/>
            <person name="Ma J."/>
        </authorList>
    </citation>
    <scope>NUCLEOTIDE SEQUENCE [LARGE SCALE GENOMIC DNA]</scope>
    <source>
        <strain evidence="2">CGMCC 1.7030</strain>
    </source>
</reference>
<keyword evidence="2" id="KW-1185">Reference proteome</keyword>
<dbReference type="RefSeq" id="WP_377914030.1">
    <property type="nucleotide sequence ID" value="NZ_JBHSKS010000004.1"/>
</dbReference>
<dbReference type="InterPro" id="IPR025563">
    <property type="entry name" value="DUF4286"/>
</dbReference>